<dbReference type="InterPro" id="IPR043136">
    <property type="entry name" value="B30.2/SPRY_sf"/>
</dbReference>
<organism evidence="2 3">
    <name type="scientific">Heterodera schachtii</name>
    <name type="common">Sugarbeet cyst nematode worm</name>
    <name type="synonym">Tylenchus schachtii</name>
    <dbReference type="NCBI Taxonomy" id="97005"/>
    <lineage>
        <taxon>Eukaryota</taxon>
        <taxon>Metazoa</taxon>
        <taxon>Ecdysozoa</taxon>
        <taxon>Nematoda</taxon>
        <taxon>Chromadorea</taxon>
        <taxon>Rhabditida</taxon>
        <taxon>Tylenchina</taxon>
        <taxon>Tylenchomorpha</taxon>
        <taxon>Tylenchoidea</taxon>
        <taxon>Heteroderidae</taxon>
        <taxon>Heteroderinae</taxon>
        <taxon>Heterodera</taxon>
    </lineage>
</organism>
<dbReference type="InterPro" id="IPR001870">
    <property type="entry name" value="B30.2/SPRY"/>
</dbReference>
<dbReference type="PROSITE" id="PS50188">
    <property type="entry name" value="B302_SPRY"/>
    <property type="match status" value="1"/>
</dbReference>
<evidence type="ECO:0000313" key="3">
    <source>
        <dbReference type="Proteomes" id="UP001620645"/>
    </source>
</evidence>
<dbReference type="EMBL" id="JBICCN010000188">
    <property type="protein sequence ID" value="KAL3086798.1"/>
    <property type="molecule type" value="Genomic_DNA"/>
</dbReference>
<dbReference type="Gene3D" id="2.60.120.920">
    <property type="match status" value="1"/>
</dbReference>
<proteinExistence type="predicted"/>
<feature type="domain" description="B30.2/SPRY" evidence="1">
    <location>
        <begin position="1"/>
        <end position="79"/>
    </location>
</feature>
<sequence length="79" mass="8544">MKFCFMSFGFAVKQQSKLEEIIRYGNGTYSFESAGGIYINGEGIGRNAKYSYGVGDTVGIGADSVTLQIIFTKNGLRLG</sequence>
<reference evidence="2 3" key="1">
    <citation type="submission" date="2024-10" db="EMBL/GenBank/DDBJ databases">
        <authorList>
            <person name="Kim D."/>
        </authorList>
    </citation>
    <scope>NUCLEOTIDE SEQUENCE [LARGE SCALE GENOMIC DNA]</scope>
    <source>
        <strain evidence="2">Taebaek</strain>
    </source>
</reference>
<evidence type="ECO:0000313" key="2">
    <source>
        <dbReference type="EMBL" id="KAL3086798.1"/>
    </source>
</evidence>
<dbReference type="AlphaFoldDB" id="A0ABD2J8E0"/>
<protein>
    <recommendedName>
        <fullName evidence="1">B30.2/SPRY domain-containing protein</fullName>
    </recommendedName>
</protein>
<gene>
    <name evidence="2" type="ORF">niasHS_008585</name>
</gene>
<evidence type="ECO:0000259" key="1">
    <source>
        <dbReference type="PROSITE" id="PS50188"/>
    </source>
</evidence>
<keyword evidence="3" id="KW-1185">Reference proteome</keyword>
<dbReference type="Proteomes" id="UP001620645">
    <property type="component" value="Unassembled WGS sequence"/>
</dbReference>
<comment type="caution">
    <text evidence="2">The sequence shown here is derived from an EMBL/GenBank/DDBJ whole genome shotgun (WGS) entry which is preliminary data.</text>
</comment>
<accession>A0ABD2J8E0</accession>
<name>A0ABD2J8E0_HETSC</name>